<dbReference type="InterPro" id="IPR003675">
    <property type="entry name" value="Rce1/LyrA-like_dom"/>
</dbReference>
<dbReference type="Proteomes" id="UP001241072">
    <property type="component" value="Unassembled WGS sequence"/>
</dbReference>
<dbReference type="GO" id="GO:0008237">
    <property type="term" value="F:metallopeptidase activity"/>
    <property type="evidence" value="ECO:0007669"/>
    <property type="project" value="UniProtKB-KW"/>
</dbReference>
<gene>
    <name evidence="3" type="ORF">Q5716_03560</name>
</gene>
<accession>A0ABT9BJV0</accession>
<feature type="transmembrane region" description="Helical" evidence="1">
    <location>
        <begin position="22"/>
        <end position="46"/>
    </location>
</feature>
<feature type="transmembrane region" description="Helical" evidence="1">
    <location>
        <begin position="117"/>
        <end position="137"/>
    </location>
</feature>
<keyword evidence="3" id="KW-0378">Hydrolase</keyword>
<dbReference type="Pfam" id="PF02517">
    <property type="entry name" value="Rce1-like"/>
    <property type="match status" value="1"/>
</dbReference>
<feature type="transmembrane region" description="Helical" evidence="1">
    <location>
        <begin position="236"/>
        <end position="256"/>
    </location>
</feature>
<dbReference type="RefSeq" id="WP_305002959.1">
    <property type="nucleotide sequence ID" value="NZ_JAUQUB010000001.1"/>
</dbReference>
<dbReference type="EC" id="3.4.-.-" evidence="3"/>
<feature type="transmembrane region" description="Helical" evidence="1">
    <location>
        <begin position="74"/>
        <end position="96"/>
    </location>
</feature>
<name>A0ABT9BJV0_9MICO</name>
<evidence type="ECO:0000259" key="2">
    <source>
        <dbReference type="Pfam" id="PF02517"/>
    </source>
</evidence>
<sequence length="269" mass="29042">MTRLAAGSYPLADRGDASRARLWAEILIVLGLSLGASAAYSVVAIINRTTRDQALSDQTATLNPSLSDRPVFDLIYQLMGIFFDLVPVALVAFLLWRVARPHLSRLGIDGTRPVRDGLHGVVLALVIGIPGIGVYLAGRELGLTVNVVANALSEHWWTVPVLVLSALRAGVTEEVIVIGYLFARLRDLGWRTWPIILVSAVLRGSYHLYQGFGAFVGNVAMGILFGWLYTRTGRVLPLVIAHILIDSAIFVGYPWAAATFPGLFGAPAS</sequence>
<evidence type="ECO:0000256" key="1">
    <source>
        <dbReference type="SAM" id="Phobius"/>
    </source>
</evidence>
<keyword evidence="1" id="KW-0812">Transmembrane</keyword>
<reference evidence="3 4" key="1">
    <citation type="submission" date="2023-07" db="EMBL/GenBank/DDBJ databases">
        <title>Protaetiibacter sp. nov WY-16 isolated from soil.</title>
        <authorList>
            <person name="Liu B."/>
            <person name="Wan Y."/>
        </authorList>
    </citation>
    <scope>NUCLEOTIDE SEQUENCE [LARGE SCALE GENOMIC DNA]</scope>
    <source>
        <strain evidence="3 4">WY-16</strain>
    </source>
</reference>
<evidence type="ECO:0000313" key="3">
    <source>
        <dbReference type="EMBL" id="MDO7881299.1"/>
    </source>
</evidence>
<keyword evidence="4" id="KW-1185">Reference proteome</keyword>
<proteinExistence type="predicted"/>
<keyword evidence="3" id="KW-0482">Metalloprotease</keyword>
<keyword evidence="1" id="KW-1133">Transmembrane helix</keyword>
<keyword evidence="1" id="KW-0472">Membrane</keyword>
<protein>
    <submittedName>
        <fullName evidence="3">CPBP family intramembrane metalloprotease</fullName>
        <ecNumber evidence="3">3.4.-.-</ecNumber>
    </submittedName>
</protein>
<comment type="caution">
    <text evidence="3">The sequence shown here is derived from an EMBL/GenBank/DDBJ whole genome shotgun (WGS) entry which is preliminary data.</text>
</comment>
<evidence type="ECO:0000313" key="4">
    <source>
        <dbReference type="Proteomes" id="UP001241072"/>
    </source>
</evidence>
<feature type="transmembrane region" description="Helical" evidence="1">
    <location>
        <begin position="212"/>
        <end position="229"/>
    </location>
</feature>
<dbReference type="EMBL" id="JAUQUB010000001">
    <property type="protein sequence ID" value="MDO7881299.1"/>
    <property type="molecule type" value="Genomic_DNA"/>
</dbReference>
<feature type="domain" description="CAAX prenyl protease 2/Lysostaphin resistance protein A-like" evidence="2">
    <location>
        <begin position="156"/>
        <end position="247"/>
    </location>
</feature>
<organism evidence="3 4">
    <name type="scientific">Antiquaquibacter soli</name>
    <dbReference type="NCBI Taxonomy" id="3064523"/>
    <lineage>
        <taxon>Bacteria</taxon>
        <taxon>Bacillati</taxon>
        <taxon>Actinomycetota</taxon>
        <taxon>Actinomycetes</taxon>
        <taxon>Micrococcales</taxon>
        <taxon>Microbacteriaceae</taxon>
        <taxon>Antiquaquibacter</taxon>
    </lineage>
</organism>
<keyword evidence="3" id="KW-0645">Protease</keyword>